<dbReference type="AlphaFoldDB" id="A0A6J6C0E9"/>
<gene>
    <name evidence="2" type="ORF">UFOPK1433_00705</name>
    <name evidence="3" type="ORF">UFOPK1843_01078</name>
</gene>
<evidence type="ECO:0000313" key="2">
    <source>
        <dbReference type="EMBL" id="CAB4544505.1"/>
    </source>
</evidence>
<keyword evidence="1" id="KW-1133">Transmembrane helix</keyword>
<reference evidence="2" key="1">
    <citation type="submission" date="2020-05" db="EMBL/GenBank/DDBJ databases">
        <authorList>
            <person name="Chiriac C."/>
            <person name="Salcher M."/>
            <person name="Ghai R."/>
            <person name="Kavagutti S V."/>
        </authorList>
    </citation>
    <scope>NUCLEOTIDE SEQUENCE</scope>
</reference>
<organism evidence="2">
    <name type="scientific">freshwater metagenome</name>
    <dbReference type="NCBI Taxonomy" id="449393"/>
    <lineage>
        <taxon>unclassified sequences</taxon>
        <taxon>metagenomes</taxon>
        <taxon>ecological metagenomes</taxon>
    </lineage>
</organism>
<protein>
    <submittedName>
        <fullName evidence="2">Unannotated protein</fullName>
    </submittedName>
</protein>
<dbReference type="EMBL" id="CAEZSN010000070">
    <property type="protein sequence ID" value="CAB4544505.1"/>
    <property type="molecule type" value="Genomic_DNA"/>
</dbReference>
<accession>A0A6J6C0E9</accession>
<feature type="transmembrane region" description="Helical" evidence="1">
    <location>
        <begin position="32"/>
        <end position="53"/>
    </location>
</feature>
<dbReference type="EMBL" id="CAEZUR010000107">
    <property type="protein sequence ID" value="CAB4615191.1"/>
    <property type="molecule type" value="Genomic_DNA"/>
</dbReference>
<keyword evidence="1" id="KW-0812">Transmembrane</keyword>
<evidence type="ECO:0000256" key="1">
    <source>
        <dbReference type="SAM" id="Phobius"/>
    </source>
</evidence>
<keyword evidence="1" id="KW-0472">Membrane</keyword>
<name>A0A6J6C0E9_9ZZZZ</name>
<sequence length="82" mass="9303">MQFLKALVAFDPNLETIDPLNDPDKVYYSPGVIGFVAVFLMMLAATVLIIDMVKRIRRVRYRSEIQEKLASEAAGKRSKTNK</sequence>
<evidence type="ECO:0000313" key="3">
    <source>
        <dbReference type="EMBL" id="CAB4615191.1"/>
    </source>
</evidence>
<proteinExistence type="predicted"/>